<name>A0ABY5X419_ERWPY</name>
<evidence type="ECO:0000256" key="1">
    <source>
        <dbReference type="SAM" id="MobiDB-lite"/>
    </source>
</evidence>
<organism evidence="2 3">
    <name type="scientific">Erwinia pyrifoliae</name>
    <dbReference type="NCBI Taxonomy" id="79967"/>
    <lineage>
        <taxon>Bacteria</taxon>
        <taxon>Pseudomonadati</taxon>
        <taxon>Pseudomonadota</taxon>
        <taxon>Gammaproteobacteria</taxon>
        <taxon>Enterobacterales</taxon>
        <taxon>Erwiniaceae</taxon>
        <taxon>Erwinia</taxon>
    </lineage>
</organism>
<keyword evidence="3" id="KW-1185">Reference proteome</keyword>
<protein>
    <submittedName>
        <fullName evidence="2">Phage tail protein</fullName>
    </submittedName>
</protein>
<reference evidence="2" key="1">
    <citation type="submission" date="2022-07" db="EMBL/GenBank/DDBJ databases">
        <title>Genetic diversity of Erwinia pyrifoliae.</title>
        <authorList>
            <person name="Park D.S."/>
            <person name="Ham H."/>
        </authorList>
    </citation>
    <scope>NUCLEOTIDE SEQUENCE</scope>
    <source>
        <strain evidence="2">CP201486</strain>
    </source>
</reference>
<evidence type="ECO:0000313" key="2">
    <source>
        <dbReference type="EMBL" id="UWS31932.1"/>
    </source>
</evidence>
<accession>A0ABY5X419</accession>
<dbReference type="EMBL" id="CP103445">
    <property type="protein sequence ID" value="UWS31932.1"/>
    <property type="molecule type" value="Genomic_DNA"/>
</dbReference>
<proteinExistence type="predicted"/>
<dbReference type="Proteomes" id="UP001058553">
    <property type="component" value="Chromosome"/>
</dbReference>
<sequence length="320" mass="35081">MHRIDTPTAQIDKFGQGRNGFTNGDPSTGRRATDLNSDMWDAVQEELANAIEKSGLALNKNRHDQLYQAVKKIISDDINDRALLKWNNLSDLSDKSTSRNNLSVYSKAESDGAFAHKSGDRIQWLDVTDGLAVGKNVVVDGDVYIDGHDYVTKRGTNNTVNNERGTSGYRIRGGSDLFADIFHNERIGINHYLGIHVANGGADGWFEFRNDGSFWANGGASFGSNIHVSWGGRTATYQENGDVHGTVWGGALSSYINGTFVSDIRLVSRGVITTDGGMNEAPWGAVITGGNGNEGNQVGQMFFRYLQKKINNNWYTVAYE</sequence>
<dbReference type="Gene3D" id="6.20.70.20">
    <property type="match status" value="1"/>
</dbReference>
<dbReference type="RefSeq" id="WP_012668328.1">
    <property type="nucleotide sequence ID" value="NZ_CP103445.1"/>
</dbReference>
<feature type="region of interest" description="Disordered" evidence="1">
    <location>
        <begin position="1"/>
        <end position="32"/>
    </location>
</feature>
<evidence type="ECO:0000313" key="3">
    <source>
        <dbReference type="Proteomes" id="UP001058553"/>
    </source>
</evidence>
<gene>
    <name evidence="2" type="ORF">NYP84_09585</name>
</gene>